<organism evidence="6 7">
    <name type="scientific">Amantichitinum ursilacus</name>
    <dbReference type="NCBI Taxonomy" id="857265"/>
    <lineage>
        <taxon>Bacteria</taxon>
        <taxon>Pseudomonadati</taxon>
        <taxon>Pseudomonadota</taxon>
        <taxon>Betaproteobacteria</taxon>
        <taxon>Neisseriales</taxon>
        <taxon>Chitinibacteraceae</taxon>
        <taxon>Amantichitinum</taxon>
    </lineage>
</organism>
<dbReference type="PANTHER" id="PTHR46847">
    <property type="entry name" value="D-ALLOSE-BINDING PERIPLASMIC PROTEIN-RELATED"/>
    <property type="match status" value="1"/>
</dbReference>
<dbReference type="NCBIfam" id="NF007254">
    <property type="entry name" value="PRK09701.1"/>
    <property type="match status" value="1"/>
</dbReference>
<comment type="similarity">
    <text evidence="2">Belongs to the bacterial solute-binding protein 2 family.</text>
</comment>
<sequence length="314" mass="32855">MKQFKKMTLALTGAMLISGMAQAADVAMVLKTLSGPYWVAMRDGIQAEAKKRNVQVDILAPASEDDLQGQQRLVEDVVNKSYKGIGVAPISPVNLVQAIARANKKGTYVVNIDEKVDVNQLRALGGSVVGFASTDNVALGEKAGKYIASLLGKGPHKVAVIEGKAGNVSGDARRTGVDKAFKDAGITVVSSQPADWDRAKALDVVTNILQRNPDLNAIYAANDTMALGAVQAVKNAGKLGKVIVVGTDGVPEALDSVKRGELTATVAQNPAAIGAKCLDMLLDAVAKKPPMDPKAEPNFAPVDSYVVNKSGRVN</sequence>
<dbReference type="GO" id="GO:0030313">
    <property type="term" value="C:cell envelope"/>
    <property type="evidence" value="ECO:0007669"/>
    <property type="project" value="UniProtKB-SubCell"/>
</dbReference>
<protein>
    <submittedName>
        <fullName evidence="6">D-allose-binding periplasmic protein</fullName>
    </submittedName>
</protein>
<feature type="signal peptide" evidence="4">
    <location>
        <begin position="1"/>
        <end position="23"/>
    </location>
</feature>
<evidence type="ECO:0000313" key="6">
    <source>
        <dbReference type="EMBL" id="KPC49196.1"/>
    </source>
</evidence>
<dbReference type="RefSeq" id="WP_053939920.1">
    <property type="nucleotide sequence ID" value="NZ_LAQT01000038.1"/>
</dbReference>
<proteinExistence type="inferred from homology"/>
<dbReference type="InterPro" id="IPR025997">
    <property type="entry name" value="SBP_2_dom"/>
</dbReference>
<dbReference type="Pfam" id="PF13407">
    <property type="entry name" value="Peripla_BP_4"/>
    <property type="match status" value="1"/>
</dbReference>
<dbReference type="GO" id="GO:0030246">
    <property type="term" value="F:carbohydrate binding"/>
    <property type="evidence" value="ECO:0007669"/>
    <property type="project" value="UniProtKB-ARBA"/>
</dbReference>
<comment type="subcellular location">
    <subcellularLocation>
        <location evidence="1">Cell envelope</location>
    </subcellularLocation>
</comment>
<dbReference type="Gene3D" id="3.40.50.2300">
    <property type="match status" value="2"/>
</dbReference>
<evidence type="ECO:0000256" key="2">
    <source>
        <dbReference type="ARBA" id="ARBA00007639"/>
    </source>
</evidence>
<dbReference type="STRING" id="857265.WG78_21790"/>
<evidence type="ECO:0000259" key="5">
    <source>
        <dbReference type="Pfam" id="PF13407"/>
    </source>
</evidence>
<evidence type="ECO:0000256" key="3">
    <source>
        <dbReference type="ARBA" id="ARBA00022729"/>
    </source>
</evidence>
<keyword evidence="3 4" id="KW-0732">Signal</keyword>
<evidence type="ECO:0000256" key="1">
    <source>
        <dbReference type="ARBA" id="ARBA00004196"/>
    </source>
</evidence>
<dbReference type="Proteomes" id="UP000037939">
    <property type="component" value="Unassembled WGS sequence"/>
</dbReference>
<dbReference type="CDD" id="cd06320">
    <property type="entry name" value="PBP1_allose_binding"/>
    <property type="match status" value="1"/>
</dbReference>
<feature type="domain" description="Periplasmic binding protein" evidence="5">
    <location>
        <begin position="26"/>
        <end position="288"/>
    </location>
</feature>
<comment type="caution">
    <text evidence="6">The sequence shown here is derived from an EMBL/GenBank/DDBJ whole genome shotgun (WGS) entry which is preliminary data.</text>
</comment>
<dbReference type="SUPFAM" id="SSF53822">
    <property type="entry name" value="Periplasmic binding protein-like I"/>
    <property type="match status" value="1"/>
</dbReference>
<dbReference type="PANTHER" id="PTHR46847:SF1">
    <property type="entry name" value="D-ALLOSE-BINDING PERIPLASMIC PROTEIN-RELATED"/>
    <property type="match status" value="1"/>
</dbReference>
<dbReference type="OrthoDB" id="4827464at2"/>
<evidence type="ECO:0000256" key="4">
    <source>
        <dbReference type="SAM" id="SignalP"/>
    </source>
</evidence>
<keyword evidence="7" id="KW-1185">Reference proteome</keyword>
<dbReference type="EMBL" id="LAQT01000038">
    <property type="protein sequence ID" value="KPC49196.1"/>
    <property type="molecule type" value="Genomic_DNA"/>
</dbReference>
<dbReference type="PATRIC" id="fig|857265.3.peg.4464"/>
<reference evidence="6 7" key="1">
    <citation type="submission" date="2015-07" db="EMBL/GenBank/DDBJ databases">
        <title>Draft genome sequence of the Amantichitinum ursilacus IGB-41, a new chitin-degrading bacterium.</title>
        <authorList>
            <person name="Kirstahler P."/>
            <person name="Guenther M."/>
            <person name="Grumaz C."/>
            <person name="Rupp S."/>
            <person name="Zibek S."/>
            <person name="Sohn K."/>
        </authorList>
    </citation>
    <scope>NUCLEOTIDE SEQUENCE [LARGE SCALE GENOMIC DNA]</scope>
    <source>
        <strain evidence="6 7">IGB-41</strain>
    </source>
</reference>
<feature type="chain" id="PRO_5005849599" evidence="4">
    <location>
        <begin position="24"/>
        <end position="314"/>
    </location>
</feature>
<name>A0A0N0GKS7_9NEIS</name>
<evidence type="ECO:0000313" key="7">
    <source>
        <dbReference type="Proteomes" id="UP000037939"/>
    </source>
</evidence>
<accession>A0A0N0GKS7</accession>
<dbReference type="InterPro" id="IPR028082">
    <property type="entry name" value="Peripla_BP_I"/>
</dbReference>
<dbReference type="AlphaFoldDB" id="A0A0N0GKS7"/>
<gene>
    <name evidence="6" type="primary">alsB</name>
    <name evidence="6" type="ORF">WG78_21790</name>
</gene>